<accession>A0A6C0CDZ5</accession>
<proteinExistence type="predicted"/>
<protein>
    <recommendedName>
        <fullName evidence="2">J domain-containing protein</fullName>
    </recommendedName>
</protein>
<reference evidence="1" key="1">
    <citation type="journal article" date="2020" name="Nature">
        <title>Giant virus diversity and host interactions through global metagenomics.</title>
        <authorList>
            <person name="Schulz F."/>
            <person name="Roux S."/>
            <person name="Paez-Espino D."/>
            <person name="Jungbluth S."/>
            <person name="Walsh D.A."/>
            <person name="Denef V.J."/>
            <person name="McMahon K.D."/>
            <person name="Konstantinidis K.T."/>
            <person name="Eloe-Fadrosh E.A."/>
            <person name="Kyrpides N.C."/>
            <person name="Woyke T."/>
        </authorList>
    </citation>
    <scope>NUCLEOTIDE SEQUENCE</scope>
    <source>
        <strain evidence="1">GVMAG-M-3300020523-10</strain>
    </source>
</reference>
<dbReference type="AlphaFoldDB" id="A0A6C0CDZ5"/>
<sequence>MGLGLGLDLGLDLDITNYDYEDILKLFDINKDFSIEDLKKAKKKVLASHPDKSGLDKSYFLFFSSAYKILFSIYNFRTKHSSLTNLNNYNENYSAEKDDANEVLIHKLSASKSKKEFNSWFNEQFESFKISNDYEKNGYGDWLNEANNEKTTLCKDLTSMNKIIDEKKKALRSSMLMTKQEVREFNNSHYCDLTNSKPEDYSSGLFSKFQYEDLKKAHNESIIPVTNEDNISKYTSLEDIRLKRANQSLTPLQEHEATTYLNKSKEDENNLSSMRAYNLLKQDEVSRQQNERFWSNLKRIM</sequence>
<evidence type="ECO:0000313" key="1">
    <source>
        <dbReference type="EMBL" id="QHT01794.1"/>
    </source>
</evidence>
<organism evidence="1">
    <name type="scientific">viral metagenome</name>
    <dbReference type="NCBI Taxonomy" id="1070528"/>
    <lineage>
        <taxon>unclassified sequences</taxon>
        <taxon>metagenomes</taxon>
        <taxon>organismal metagenomes</taxon>
    </lineage>
</organism>
<name>A0A6C0CDZ5_9ZZZZ</name>
<evidence type="ECO:0008006" key="2">
    <source>
        <dbReference type="Google" id="ProtNLM"/>
    </source>
</evidence>
<dbReference type="SUPFAM" id="SSF46565">
    <property type="entry name" value="Chaperone J-domain"/>
    <property type="match status" value="1"/>
</dbReference>
<dbReference type="EMBL" id="MN739381">
    <property type="protein sequence ID" value="QHT01794.1"/>
    <property type="molecule type" value="Genomic_DNA"/>
</dbReference>
<dbReference type="InterPro" id="IPR036869">
    <property type="entry name" value="J_dom_sf"/>
</dbReference>